<comment type="similarity">
    <text evidence="3">Belongs to the PMEI family.</text>
</comment>
<evidence type="ECO:0000313" key="8">
    <source>
        <dbReference type="Proteomes" id="UP000077755"/>
    </source>
</evidence>
<dbReference type="AlphaFoldDB" id="A0A175YI46"/>
<dbReference type="OrthoDB" id="764172at2759"/>
<dbReference type="Proteomes" id="UP000077755">
    <property type="component" value="Chromosome 9"/>
</dbReference>
<sequence length="170" mass="18162">MAISYSFKWLPLLLAAASLITIASADQALINSICSKTRNQALCFQVFQNSASADRSGLGIISTNVAWIKAQATLSLVNSLGRKEHDPRIKGQYRTCADAYSNALDMLRECKTFFGKNDFSTANVRASAADTDVDTCSNDGTSVAPELKAANQENGDYIAIVLAVSNVSSV</sequence>
<dbReference type="PANTHER" id="PTHR36710">
    <property type="entry name" value="PECTINESTERASE INHIBITOR-LIKE"/>
    <property type="match status" value="1"/>
</dbReference>
<feature type="domain" description="Pectinesterase inhibitor" evidence="5">
    <location>
        <begin position="25"/>
        <end position="164"/>
    </location>
</feature>
<dbReference type="OMA" id="QYTINIA"/>
<protein>
    <recommendedName>
        <fullName evidence="5">Pectinesterase inhibitor domain-containing protein</fullName>
    </recommendedName>
</protein>
<name>A0A175YI46_DAUCS</name>
<dbReference type="SMART" id="SM00856">
    <property type="entry name" value="PMEI"/>
    <property type="match status" value="1"/>
</dbReference>
<reference evidence="6" key="1">
    <citation type="journal article" date="2016" name="Nat. Genet.">
        <title>A high-quality carrot genome assembly provides new insights into carotenoid accumulation and asterid genome evolution.</title>
        <authorList>
            <person name="Iorizzo M."/>
            <person name="Ellison S."/>
            <person name="Senalik D."/>
            <person name="Zeng P."/>
            <person name="Satapoomin P."/>
            <person name="Huang J."/>
            <person name="Bowman M."/>
            <person name="Iovene M."/>
            <person name="Sanseverino W."/>
            <person name="Cavagnaro P."/>
            <person name="Yildiz M."/>
            <person name="Macko-Podgorni A."/>
            <person name="Moranska E."/>
            <person name="Grzebelus E."/>
            <person name="Grzebelus D."/>
            <person name="Ashrafi H."/>
            <person name="Zheng Z."/>
            <person name="Cheng S."/>
            <person name="Spooner D."/>
            <person name="Van Deynze A."/>
            <person name="Simon P."/>
        </authorList>
    </citation>
    <scope>NUCLEOTIDE SEQUENCE [LARGE SCALE GENOMIC DNA]</scope>
    <source>
        <tissue evidence="6">Leaf</tissue>
    </source>
</reference>
<keyword evidence="2" id="KW-1015">Disulfide bond</keyword>
<evidence type="ECO:0000313" key="6">
    <source>
        <dbReference type="EMBL" id="KZM82868.1"/>
    </source>
</evidence>
<dbReference type="KEGG" id="dcr:108201565"/>
<evidence type="ECO:0000256" key="2">
    <source>
        <dbReference type="ARBA" id="ARBA00023157"/>
    </source>
</evidence>
<feature type="chain" id="PRO_5008044602" description="Pectinesterase inhibitor domain-containing protein" evidence="4">
    <location>
        <begin position="26"/>
        <end position="170"/>
    </location>
</feature>
<dbReference type="PANTHER" id="PTHR36710:SF4">
    <property type="entry name" value="PLANT INVERTASE_PECTIN METHYLESTERASE INHIBITOR SUPERFAMILY PROTEIN"/>
    <property type="match status" value="1"/>
</dbReference>
<dbReference type="InterPro" id="IPR035513">
    <property type="entry name" value="Invertase/methylesterase_inhib"/>
</dbReference>
<dbReference type="InterPro" id="IPR052421">
    <property type="entry name" value="PCW_Enzyme_Inhibitor"/>
</dbReference>
<dbReference type="InterPro" id="IPR034086">
    <property type="entry name" value="PMEI_plant"/>
</dbReference>
<reference evidence="7" key="2">
    <citation type="submission" date="2022-03" db="EMBL/GenBank/DDBJ databases">
        <title>Draft title - Genomic analysis of global carrot germplasm unveils the trajectory of domestication and the origin of high carotenoid orange carrot.</title>
        <authorList>
            <person name="Iorizzo M."/>
            <person name="Ellison S."/>
            <person name="Senalik D."/>
            <person name="Macko-Podgorni A."/>
            <person name="Grzebelus D."/>
            <person name="Bostan H."/>
            <person name="Rolling W."/>
            <person name="Curaba J."/>
            <person name="Simon P."/>
        </authorList>
    </citation>
    <scope>NUCLEOTIDE SEQUENCE</scope>
    <source>
        <tissue evidence="7">Leaf</tissue>
    </source>
</reference>
<evidence type="ECO:0000256" key="1">
    <source>
        <dbReference type="ARBA" id="ARBA00022729"/>
    </source>
</evidence>
<keyword evidence="1 4" id="KW-0732">Signal</keyword>
<dbReference type="InterPro" id="IPR006501">
    <property type="entry name" value="Pectinesterase_inhib_dom"/>
</dbReference>
<keyword evidence="8" id="KW-1185">Reference proteome</keyword>
<dbReference type="Gramene" id="KZM82868">
    <property type="protein sequence ID" value="KZM82868"/>
    <property type="gene ID" value="DCAR_030437"/>
</dbReference>
<evidence type="ECO:0000256" key="3">
    <source>
        <dbReference type="ARBA" id="ARBA00038471"/>
    </source>
</evidence>
<dbReference type="EMBL" id="LNRQ01000009">
    <property type="protein sequence ID" value="KZM82868.1"/>
    <property type="molecule type" value="Genomic_DNA"/>
</dbReference>
<proteinExistence type="inferred from homology"/>
<organism evidence="6">
    <name type="scientific">Daucus carota subsp. sativus</name>
    <name type="common">Carrot</name>
    <dbReference type="NCBI Taxonomy" id="79200"/>
    <lineage>
        <taxon>Eukaryota</taxon>
        <taxon>Viridiplantae</taxon>
        <taxon>Streptophyta</taxon>
        <taxon>Embryophyta</taxon>
        <taxon>Tracheophyta</taxon>
        <taxon>Spermatophyta</taxon>
        <taxon>Magnoliopsida</taxon>
        <taxon>eudicotyledons</taxon>
        <taxon>Gunneridae</taxon>
        <taxon>Pentapetalae</taxon>
        <taxon>asterids</taxon>
        <taxon>campanulids</taxon>
        <taxon>Apiales</taxon>
        <taxon>Apiaceae</taxon>
        <taxon>Apioideae</taxon>
        <taxon>Scandiceae</taxon>
        <taxon>Daucinae</taxon>
        <taxon>Daucus</taxon>
        <taxon>Daucus sect. Daucus</taxon>
    </lineage>
</organism>
<evidence type="ECO:0000259" key="5">
    <source>
        <dbReference type="SMART" id="SM00856"/>
    </source>
</evidence>
<dbReference type="EMBL" id="CP093351">
    <property type="protein sequence ID" value="WOH15815.1"/>
    <property type="molecule type" value="Genomic_DNA"/>
</dbReference>
<dbReference type="SUPFAM" id="SSF101148">
    <property type="entry name" value="Plant invertase/pectin methylesterase inhibitor"/>
    <property type="match status" value="1"/>
</dbReference>
<dbReference type="NCBIfam" id="TIGR01614">
    <property type="entry name" value="PME_inhib"/>
    <property type="match status" value="1"/>
</dbReference>
<feature type="signal peptide" evidence="4">
    <location>
        <begin position="1"/>
        <end position="25"/>
    </location>
</feature>
<accession>A0A175YI46</accession>
<evidence type="ECO:0000313" key="7">
    <source>
        <dbReference type="EMBL" id="WOH15815.1"/>
    </source>
</evidence>
<dbReference type="GO" id="GO:0046910">
    <property type="term" value="F:pectinesterase inhibitor activity"/>
    <property type="evidence" value="ECO:0007669"/>
    <property type="project" value="InterPro"/>
</dbReference>
<dbReference type="CDD" id="cd15797">
    <property type="entry name" value="PMEI"/>
    <property type="match status" value="1"/>
</dbReference>
<gene>
    <name evidence="6" type="ORF">DCAR_030437</name>
    <name evidence="7" type="ORF">DCAR_0935361</name>
</gene>
<dbReference type="Gene3D" id="1.20.140.40">
    <property type="entry name" value="Invertase/pectin methylesterase inhibitor family protein"/>
    <property type="match status" value="1"/>
</dbReference>
<evidence type="ECO:0000256" key="4">
    <source>
        <dbReference type="SAM" id="SignalP"/>
    </source>
</evidence>
<dbReference type="Pfam" id="PF04043">
    <property type="entry name" value="PMEI"/>
    <property type="match status" value="1"/>
</dbReference>